<evidence type="ECO:0000313" key="2">
    <source>
        <dbReference type="EMBL" id="KAL2044812.1"/>
    </source>
</evidence>
<organism evidence="2 3">
    <name type="scientific">Stereocaulon virgatum</name>
    <dbReference type="NCBI Taxonomy" id="373712"/>
    <lineage>
        <taxon>Eukaryota</taxon>
        <taxon>Fungi</taxon>
        <taxon>Dikarya</taxon>
        <taxon>Ascomycota</taxon>
        <taxon>Pezizomycotina</taxon>
        <taxon>Lecanoromycetes</taxon>
        <taxon>OSLEUM clade</taxon>
        <taxon>Lecanoromycetidae</taxon>
        <taxon>Lecanorales</taxon>
        <taxon>Lecanorineae</taxon>
        <taxon>Stereocaulaceae</taxon>
        <taxon>Stereocaulon</taxon>
    </lineage>
</organism>
<name>A0ABR4AG70_9LECA</name>
<dbReference type="Proteomes" id="UP001590950">
    <property type="component" value="Unassembled WGS sequence"/>
</dbReference>
<accession>A0ABR4AG70</accession>
<gene>
    <name evidence="2" type="ORF">N7G274_002587</name>
</gene>
<reference evidence="2 3" key="1">
    <citation type="submission" date="2024-09" db="EMBL/GenBank/DDBJ databases">
        <title>Rethinking Asexuality: The Enigmatic Case of Functional Sexual Genes in Lepraria (Stereocaulaceae).</title>
        <authorList>
            <person name="Doellman M."/>
            <person name="Sun Y."/>
            <person name="Barcenas-Pena A."/>
            <person name="Lumbsch H.T."/>
            <person name="Grewe F."/>
        </authorList>
    </citation>
    <scope>NUCLEOTIDE SEQUENCE [LARGE SCALE GENOMIC DNA]</scope>
    <source>
        <strain evidence="2 3">Mercado 3170</strain>
    </source>
</reference>
<evidence type="ECO:0008006" key="4">
    <source>
        <dbReference type="Google" id="ProtNLM"/>
    </source>
</evidence>
<comment type="caution">
    <text evidence="2">The sequence shown here is derived from an EMBL/GenBank/DDBJ whole genome shotgun (WGS) entry which is preliminary data.</text>
</comment>
<evidence type="ECO:0000313" key="3">
    <source>
        <dbReference type="Proteomes" id="UP001590950"/>
    </source>
</evidence>
<feature type="region of interest" description="Disordered" evidence="1">
    <location>
        <begin position="412"/>
        <end position="431"/>
    </location>
</feature>
<protein>
    <recommendedName>
        <fullName evidence="4">F-box domain-containing protein</fullName>
    </recommendedName>
</protein>
<evidence type="ECO:0000256" key="1">
    <source>
        <dbReference type="SAM" id="MobiDB-lite"/>
    </source>
</evidence>
<sequence length="485" mass="54502">MENIAHLESSITKLELDETLNGLNGLCELSLYLLDFDQYAASAESPPSEDERRAHKIVSMAKEEMREGNRIGSYKKRLRIDVRRTRRGDPYSAPSQPRSVERAMPTLISLLQRTWACSFDGPLYHSHLSSIIQVGHLKTLDLRASDWFLELGTISLACENLVQRTWKDLILDFSILANLTGLQDLKVGRLLPAEARSLAVGITPLKLTHLSVSASIWAQPADPRSYIAGGAGDASPIFDFLKKLVHYQRDDLGLELVGLPSTLETLVVCDRYRLRHLEDMHESLRHVCQPCTSLRQLEVTLPCKQSIAGFLAQFGSVPRTAYQGTTPLKISILKNEHQTRIHGEPDNGTTSLNLPLPEAIWYWTYIEKPNDILNGYVPLVPGPTTTIMAAIKRSERLSRKGPRTLRLERVAAASNESQDDATNGELRLSRYGRGDFRPTRQLKKMIRRGRVRTFIFKDEDGLETLAKELPAGAERRNSEWDCLGA</sequence>
<proteinExistence type="predicted"/>
<keyword evidence="3" id="KW-1185">Reference proteome</keyword>
<dbReference type="EMBL" id="JBEFKJ010000008">
    <property type="protein sequence ID" value="KAL2044812.1"/>
    <property type="molecule type" value="Genomic_DNA"/>
</dbReference>